<gene>
    <name evidence="2" type="ordered locus">Clole_2512</name>
</gene>
<name>F2JHH9_CELLD</name>
<dbReference type="HOGENOM" id="CLU_088550_3_0_9"/>
<keyword evidence="1" id="KW-0812">Transmembrane</keyword>
<evidence type="ECO:0000256" key="1">
    <source>
        <dbReference type="SAM" id="Phobius"/>
    </source>
</evidence>
<evidence type="ECO:0000313" key="3">
    <source>
        <dbReference type="Proteomes" id="UP000008467"/>
    </source>
</evidence>
<dbReference type="AlphaFoldDB" id="F2JHH9"/>
<protein>
    <recommendedName>
        <fullName evidence="4">ECF transporter S component</fullName>
    </recommendedName>
</protein>
<accession>F2JHH9</accession>
<dbReference type="EMBL" id="CP002582">
    <property type="protein sequence ID" value="ADZ84218.1"/>
    <property type="molecule type" value="Genomic_DNA"/>
</dbReference>
<organism evidence="2 3">
    <name type="scientific">Cellulosilyticum lentocellum (strain ATCC 49066 / DSM 5427 / NCIMB 11756 / RHM5)</name>
    <name type="common">Clostridium lentocellum</name>
    <dbReference type="NCBI Taxonomy" id="642492"/>
    <lineage>
        <taxon>Bacteria</taxon>
        <taxon>Bacillati</taxon>
        <taxon>Bacillota</taxon>
        <taxon>Clostridia</taxon>
        <taxon>Lachnospirales</taxon>
        <taxon>Cellulosilyticaceae</taxon>
        <taxon>Cellulosilyticum</taxon>
    </lineage>
</organism>
<dbReference type="RefSeq" id="WP_013657511.1">
    <property type="nucleotide sequence ID" value="NC_015275.1"/>
</dbReference>
<keyword evidence="1" id="KW-1133">Transmembrane helix</keyword>
<feature type="transmembrane region" description="Helical" evidence="1">
    <location>
        <begin position="45"/>
        <end position="70"/>
    </location>
</feature>
<reference evidence="2 3" key="1">
    <citation type="journal article" date="2011" name="J. Bacteriol.">
        <title>Complete genome sequence of the cellulose-degrading bacterium Cellulosilyticum lentocellum.</title>
        <authorList>
            <consortium name="US DOE Joint Genome Institute"/>
            <person name="Miller D.A."/>
            <person name="Suen G."/>
            <person name="Bruce D."/>
            <person name="Copeland A."/>
            <person name="Cheng J.F."/>
            <person name="Detter C."/>
            <person name="Goodwin L.A."/>
            <person name="Han C.S."/>
            <person name="Hauser L.J."/>
            <person name="Land M.L."/>
            <person name="Lapidus A."/>
            <person name="Lucas S."/>
            <person name="Meincke L."/>
            <person name="Pitluck S."/>
            <person name="Tapia R."/>
            <person name="Teshima H."/>
            <person name="Woyke T."/>
            <person name="Fox B.G."/>
            <person name="Angert E.R."/>
            <person name="Currie C.R."/>
        </authorList>
    </citation>
    <scope>NUCLEOTIDE SEQUENCE [LARGE SCALE GENOMIC DNA]</scope>
    <source>
        <strain evidence="3">ATCC 49066 / DSM 5427 / NCIMB 11756 / RHM5</strain>
    </source>
</reference>
<dbReference type="STRING" id="642492.Clole_2512"/>
<dbReference type="eggNOG" id="COG4684">
    <property type="taxonomic scope" value="Bacteria"/>
</dbReference>
<evidence type="ECO:0008006" key="4">
    <source>
        <dbReference type="Google" id="ProtNLM"/>
    </source>
</evidence>
<dbReference type="PROSITE" id="PS51257">
    <property type="entry name" value="PROKAR_LIPOPROTEIN"/>
    <property type="match status" value="1"/>
</dbReference>
<dbReference type="KEGG" id="cle:Clole_2512"/>
<sequence>MNTTKKTTQFTRLALLAALLVVLGCTPLGFISIPPISITLMHIPVIIGSLMLGATYGGVLGLVFGLVSMLKAATSPNPADLVFSPFASGMPLASLVMCIGPRVILGISPAILNKLLFKVLKKQAINFTISACISTAVHTILVLGCLSLFFKAIPVQEIFMYIIGVNGVLEMVAAGVLATGVCVPLKKNHVI</sequence>
<dbReference type="Proteomes" id="UP000008467">
    <property type="component" value="Chromosome"/>
</dbReference>
<feature type="transmembrane region" description="Helical" evidence="1">
    <location>
        <begin position="12"/>
        <end position="33"/>
    </location>
</feature>
<keyword evidence="1" id="KW-0472">Membrane</keyword>
<dbReference type="Gene3D" id="1.10.1760.20">
    <property type="match status" value="1"/>
</dbReference>
<dbReference type="Pfam" id="PF12822">
    <property type="entry name" value="ECF_trnsprt"/>
    <property type="match status" value="1"/>
</dbReference>
<proteinExistence type="predicted"/>
<evidence type="ECO:0000313" key="2">
    <source>
        <dbReference type="EMBL" id="ADZ84218.1"/>
    </source>
</evidence>
<feature type="transmembrane region" description="Helical" evidence="1">
    <location>
        <begin position="158"/>
        <end position="185"/>
    </location>
</feature>
<dbReference type="InterPro" id="IPR024529">
    <property type="entry name" value="ECF_trnsprt_substrate-spec"/>
</dbReference>
<keyword evidence="3" id="KW-1185">Reference proteome</keyword>
<dbReference type="GO" id="GO:0022857">
    <property type="term" value="F:transmembrane transporter activity"/>
    <property type="evidence" value="ECO:0007669"/>
    <property type="project" value="InterPro"/>
</dbReference>
<feature type="transmembrane region" description="Helical" evidence="1">
    <location>
        <begin position="124"/>
        <end position="152"/>
    </location>
</feature>